<dbReference type="InterPro" id="IPR011006">
    <property type="entry name" value="CheY-like_superfamily"/>
</dbReference>
<feature type="domain" description="HTH araC/xylS-type" evidence="5">
    <location>
        <begin position="421"/>
        <end position="519"/>
    </location>
</feature>
<dbReference type="RefSeq" id="WP_213654440.1">
    <property type="nucleotide sequence ID" value="NZ_BOSL01000004.1"/>
</dbReference>
<evidence type="ECO:0000256" key="2">
    <source>
        <dbReference type="ARBA" id="ARBA00023125"/>
    </source>
</evidence>
<dbReference type="Pfam" id="PF00072">
    <property type="entry name" value="Response_reg"/>
    <property type="match status" value="1"/>
</dbReference>
<dbReference type="EMBL" id="BOSL01000004">
    <property type="protein sequence ID" value="GIP52705.1"/>
    <property type="molecule type" value="Genomic_DNA"/>
</dbReference>
<evidence type="ECO:0000256" key="1">
    <source>
        <dbReference type="ARBA" id="ARBA00023015"/>
    </source>
</evidence>
<comment type="caution">
    <text evidence="7">The sequence shown here is derived from an EMBL/GenBank/DDBJ whole genome shotgun (WGS) entry which is preliminary data.</text>
</comment>
<dbReference type="InterPro" id="IPR009057">
    <property type="entry name" value="Homeodomain-like_sf"/>
</dbReference>
<dbReference type="PANTHER" id="PTHR43280">
    <property type="entry name" value="ARAC-FAMILY TRANSCRIPTIONAL REGULATOR"/>
    <property type="match status" value="1"/>
</dbReference>
<protein>
    <submittedName>
        <fullName evidence="7">DNA-binding response regulator</fullName>
    </submittedName>
</protein>
<gene>
    <name evidence="7" type="ORF">J42TS3_17400</name>
</gene>
<dbReference type="SMART" id="SM00342">
    <property type="entry name" value="HTH_ARAC"/>
    <property type="match status" value="1"/>
</dbReference>
<evidence type="ECO:0000256" key="4">
    <source>
        <dbReference type="PROSITE-ProRule" id="PRU00169"/>
    </source>
</evidence>
<dbReference type="InterPro" id="IPR020449">
    <property type="entry name" value="Tscrpt_reg_AraC-type_HTH"/>
</dbReference>
<keyword evidence="8" id="KW-1185">Reference proteome</keyword>
<keyword evidence="4" id="KW-0597">Phosphoprotein</keyword>
<dbReference type="SUPFAM" id="SSF52172">
    <property type="entry name" value="CheY-like"/>
    <property type="match status" value="1"/>
</dbReference>
<dbReference type="InterPro" id="IPR018060">
    <property type="entry name" value="HTH_AraC"/>
</dbReference>
<evidence type="ECO:0000259" key="6">
    <source>
        <dbReference type="PROSITE" id="PS50110"/>
    </source>
</evidence>
<dbReference type="Proteomes" id="UP000679992">
    <property type="component" value="Unassembled WGS sequence"/>
</dbReference>
<keyword evidence="1" id="KW-0805">Transcription regulation</keyword>
<dbReference type="SUPFAM" id="SSF46689">
    <property type="entry name" value="Homeodomain-like"/>
    <property type="match status" value="2"/>
</dbReference>
<feature type="domain" description="Response regulatory" evidence="6">
    <location>
        <begin position="3"/>
        <end position="126"/>
    </location>
</feature>
<dbReference type="GO" id="GO:0003677">
    <property type="term" value="F:DNA binding"/>
    <property type="evidence" value="ECO:0007669"/>
    <property type="project" value="UniProtKB-KW"/>
</dbReference>
<keyword evidence="3" id="KW-0804">Transcription</keyword>
<dbReference type="Pfam" id="PF12833">
    <property type="entry name" value="HTH_18"/>
    <property type="match status" value="1"/>
</dbReference>
<evidence type="ECO:0000313" key="7">
    <source>
        <dbReference type="EMBL" id="GIP52705.1"/>
    </source>
</evidence>
<dbReference type="InterPro" id="IPR001789">
    <property type="entry name" value="Sig_transdc_resp-reg_receiver"/>
</dbReference>
<evidence type="ECO:0000256" key="3">
    <source>
        <dbReference type="ARBA" id="ARBA00023163"/>
    </source>
</evidence>
<evidence type="ECO:0000313" key="8">
    <source>
        <dbReference type="Proteomes" id="UP000679992"/>
    </source>
</evidence>
<reference evidence="7 8" key="1">
    <citation type="submission" date="2021-03" db="EMBL/GenBank/DDBJ databases">
        <title>Antimicrobial resistance genes in bacteria isolated from Japanese honey, and their potential for conferring macrolide and lincosamide resistance in the American foulbrood pathogen Paenibacillus larvae.</title>
        <authorList>
            <person name="Okamoto M."/>
            <person name="Kumagai M."/>
            <person name="Kanamori H."/>
            <person name="Takamatsu D."/>
        </authorList>
    </citation>
    <scope>NUCLEOTIDE SEQUENCE [LARGE SCALE GENOMIC DNA]</scope>
    <source>
        <strain evidence="7 8">J42TS3</strain>
    </source>
</reference>
<proteinExistence type="predicted"/>
<accession>A0ABQ4MB98</accession>
<dbReference type="PANTHER" id="PTHR43280:SF2">
    <property type="entry name" value="HTH-TYPE TRANSCRIPTIONAL REGULATOR EXSA"/>
    <property type="match status" value="1"/>
</dbReference>
<evidence type="ECO:0000259" key="5">
    <source>
        <dbReference type="PROSITE" id="PS01124"/>
    </source>
</evidence>
<keyword evidence="2 7" id="KW-0238">DNA-binding</keyword>
<dbReference type="Gene3D" id="3.40.50.2300">
    <property type="match status" value="1"/>
</dbReference>
<dbReference type="SMART" id="SM00448">
    <property type="entry name" value="REC"/>
    <property type="match status" value="1"/>
</dbReference>
<dbReference type="Gene3D" id="1.10.10.60">
    <property type="entry name" value="Homeodomain-like"/>
    <property type="match status" value="2"/>
</dbReference>
<sequence length="536" mass="61642">MTKLMIVDDEKNIRFGLKTMIEREFPGEFELITASQGAEALELYRAEGAEIMITDIRMPVMDGIALIEQLSAEPLPGAQTVRPLVIILSGFEDFEYAKAAIRYQAVDYLLKPIRRDELFGALRKCQDNLAKSSQMAEQLAVTENYRQQIQAGKLMDLMLLKDFTEEDVRKLSAEIDVERYNSPFSVALLTYKYENGSRMKKDELKSLAEHMFKTVDGQLKASLLDHEGRVILIGGPQRKFAELSILADEKELDGLLIGVSEEGSRLQDLAKCYRQAAESLSYTFIYPKTHLIWFKELPAERPRHVVPKEDIRKLGNILGTNQEKEIGQLLQDIFKIEHLAGMDVDYLNAVSKQINEQVLDEVFRMYGEASVEVIKLYRKVGDLSNFRHFHDYFRSLEQLMFSLNEYIKEIRSAHTEHGDMKDAVHYIETNYHRPLNMAIVSNYVSLNYSYFSEAFKAYTGESFVTYLKKVRIRKAKELIGTGSLKLSEISAAVGFENTRHFSRVFKELEGISPFEYRGKLFVGSERFNDRELPEEE</sequence>
<organism evidence="7 8">
    <name type="scientific">Paenibacillus vini</name>
    <dbReference type="NCBI Taxonomy" id="1476024"/>
    <lineage>
        <taxon>Bacteria</taxon>
        <taxon>Bacillati</taxon>
        <taxon>Bacillota</taxon>
        <taxon>Bacilli</taxon>
        <taxon>Bacillales</taxon>
        <taxon>Paenibacillaceae</taxon>
        <taxon>Paenibacillus</taxon>
    </lineage>
</organism>
<dbReference type="PROSITE" id="PS00041">
    <property type="entry name" value="HTH_ARAC_FAMILY_1"/>
    <property type="match status" value="1"/>
</dbReference>
<name>A0ABQ4MB98_9BACL</name>
<dbReference type="CDD" id="cd17536">
    <property type="entry name" value="REC_YesN-like"/>
    <property type="match status" value="1"/>
</dbReference>
<dbReference type="InterPro" id="IPR018062">
    <property type="entry name" value="HTH_AraC-typ_CS"/>
</dbReference>
<dbReference type="PRINTS" id="PR00032">
    <property type="entry name" value="HTHARAC"/>
</dbReference>
<dbReference type="PROSITE" id="PS50110">
    <property type="entry name" value="RESPONSE_REGULATORY"/>
    <property type="match status" value="1"/>
</dbReference>
<feature type="modified residue" description="4-aspartylphosphate" evidence="4">
    <location>
        <position position="55"/>
    </location>
</feature>
<dbReference type="PROSITE" id="PS01124">
    <property type="entry name" value="HTH_ARAC_FAMILY_2"/>
    <property type="match status" value="1"/>
</dbReference>